<evidence type="ECO:0000256" key="1">
    <source>
        <dbReference type="SAM" id="SignalP"/>
    </source>
</evidence>
<comment type="caution">
    <text evidence="2">The sequence shown here is derived from an EMBL/GenBank/DDBJ whole genome shotgun (WGS) entry which is preliminary data.</text>
</comment>
<sequence>MIRRVWTVAAVLATAVGGALLATPAHADDDWARWAGPWAGGNWAVNRSANTDSAQSGNAFGDVLAGNDGDGLSTNVNNINGIAPTATNGGITVTYIFY</sequence>
<dbReference type="Proteomes" id="UP001589568">
    <property type="component" value="Unassembled WGS sequence"/>
</dbReference>
<gene>
    <name evidence="2" type="ORF">ACFFR3_21345</name>
</gene>
<feature type="chain" id="PRO_5045729776" description="Pectate lyase" evidence="1">
    <location>
        <begin position="28"/>
        <end position="98"/>
    </location>
</feature>
<evidence type="ECO:0000313" key="3">
    <source>
        <dbReference type="Proteomes" id="UP001589568"/>
    </source>
</evidence>
<protein>
    <recommendedName>
        <fullName evidence="4">Pectate lyase</fullName>
    </recommendedName>
</protein>
<evidence type="ECO:0000313" key="2">
    <source>
        <dbReference type="EMBL" id="MFB9472068.1"/>
    </source>
</evidence>
<reference evidence="2 3" key="1">
    <citation type="submission" date="2024-09" db="EMBL/GenBank/DDBJ databases">
        <authorList>
            <person name="Sun Q."/>
            <person name="Mori K."/>
        </authorList>
    </citation>
    <scope>NUCLEOTIDE SEQUENCE [LARGE SCALE GENOMIC DNA]</scope>
    <source>
        <strain evidence="2 3">JCM 3324</strain>
    </source>
</reference>
<name>A0ABV5NP60_9ACTN</name>
<organism evidence="2 3">
    <name type="scientific">Nonomuraea salmonea</name>
    <dbReference type="NCBI Taxonomy" id="46181"/>
    <lineage>
        <taxon>Bacteria</taxon>
        <taxon>Bacillati</taxon>
        <taxon>Actinomycetota</taxon>
        <taxon>Actinomycetes</taxon>
        <taxon>Streptosporangiales</taxon>
        <taxon>Streptosporangiaceae</taxon>
        <taxon>Nonomuraea</taxon>
    </lineage>
</organism>
<accession>A0ABV5NP60</accession>
<dbReference type="RefSeq" id="WP_345398526.1">
    <property type="nucleotide sequence ID" value="NZ_BAAAXS010000001.1"/>
</dbReference>
<feature type="signal peptide" evidence="1">
    <location>
        <begin position="1"/>
        <end position="27"/>
    </location>
</feature>
<dbReference type="EMBL" id="JBHMCF010000020">
    <property type="protein sequence ID" value="MFB9472068.1"/>
    <property type="molecule type" value="Genomic_DNA"/>
</dbReference>
<keyword evidence="1" id="KW-0732">Signal</keyword>
<keyword evidence="3" id="KW-1185">Reference proteome</keyword>
<evidence type="ECO:0008006" key="4">
    <source>
        <dbReference type="Google" id="ProtNLM"/>
    </source>
</evidence>
<proteinExistence type="predicted"/>